<feature type="compositionally biased region" description="Pro residues" evidence="1">
    <location>
        <begin position="1"/>
        <end position="11"/>
    </location>
</feature>
<proteinExistence type="predicted"/>
<protein>
    <submittedName>
        <fullName evidence="2">Uncharacterized protein</fullName>
    </submittedName>
</protein>
<evidence type="ECO:0000313" key="3">
    <source>
        <dbReference type="Proteomes" id="UP000585836"/>
    </source>
</evidence>
<reference evidence="2 3" key="1">
    <citation type="submission" date="2020-08" db="EMBL/GenBank/DDBJ databases">
        <title>Genomic Encyclopedia of Type Strains, Phase III (KMG-III): the genomes of soil and plant-associated and newly described type strains.</title>
        <authorList>
            <person name="Whitman W."/>
        </authorList>
    </citation>
    <scope>NUCLEOTIDE SEQUENCE [LARGE SCALE GENOMIC DNA]</scope>
    <source>
        <strain evidence="2 3">CECT 3313</strain>
    </source>
</reference>
<gene>
    <name evidence="2" type="ORF">FHS34_006677</name>
</gene>
<dbReference type="Proteomes" id="UP000585836">
    <property type="component" value="Unassembled WGS sequence"/>
</dbReference>
<comment type="caution">
    <text evidence="2">The sequence shown here is derived from an EMBL/GenBank/DDBJ whole genome shotgun (WGS) entry which is preliminary data.</text>
</comment>
<sequence>MPAPHPAPARPPAALEPDPSPAITHLAPAGLAPPAAPAALATPAKHGPAGSGAAVSGVGGVARRVVAGLVAGGVAVGLLGVAHQLRPAPYGDRLLRSGHGEWSARAQGAVVVGYDRRTGAPRWRYARVGHRPLDVLPARGAVITLWDDGLLTDTDGRSVRWHRALPDAADWLPAQGGTGVLRPLGRGILAVVTPSRVTAYRTADGDLRWVLPARQGCAFRPDGAVRRGAALLLAQPCADAAWTGQLVALDDLGRIVPDRTPLGNDLPGRHHRHLDAEKRLARPR</sequence>
<dbReference type="RefSeq" id="WP_225817749.1">
    <property type="nucleotide sequence ID" value="NZ_JACHJK010000015.1"/>
</dbReference>
<feature type="region of interest" description="Disordered" evidence="1">
    <location>
        <begin position="1"/>
        <end position="29"/>
    </location>
</feature>
<organism evidence="2 3">
    <name type="scientific">Streptomyces echinatus</name>
    <dbReference type="NCBI Taxonomy" id="67293"/>
    <lineage>
        <taxon>Bacteria</taxon>
        <taxon>Bacillati</taxon>
        <taxon>Actinomycetota</taxon>
        <taxon>Actinomycetes</taxon>
        <taxon>Kitasatosporales</taxon>
        <taxon>Streptomycetaceae</taxon>
        <taxon>Streptomyces</taxon>
    </lineage>
</organism>
<feature type="region of interest" description="Disordered" evidence="1">
    <location>
        <begin position="259"/>
        <end position="284"/>
    </location>
</feature>
<evidence type="ECO:0000313" key="2">
    <source>
        <dbReference type="EMBL" id="MBB5931169.1"/>
    </source>
</evidence>
<feature type="compositionally biased region" description="Basic and acidic residues" evidence="1">
    <location>
        <begin position="274"/>
        <end position="284"/>
    </location>
</feature>
<name>A0A7W9UV11_9ACTN</name>
<dbReference type="AlphaFoldDB" id="A0A7W9UV11"/>
<dbReference type="EMBL" id="JACHJK010000015">
    <property type="protein sequence ID" value="MBB5931169.1"/>
    <property type="molecule type" value="Genomic_DNA"/>
</dbReference>
<accession>A0A7W9UV11</accession>
<keyword evidence="3" id="KW-1185">Reference proteome</keyword>
<evidence type="ECO:0000256" key="1">
    <source>
        <dbReference type="SAM" id="MobiDB-lite"/>
    </source>
</evidence>
<dbReference type="InterPro" id="IPR011047">
    <property type="entry name" value="Quinoprotein_ADH-like_sf"/>
</dbReference>
<dbReference type="SUPFAM" id="SSF50998">
    <property type="entry name" value="Quinoprotein alcohol dehydrogenase-like"/>
    <property type="match status" value="1"/>
</dbReference>